<dbReference type="Proteomes" id="UP000177053">
    <property type="component" value="Unassembled WGS sequence"/>
</dbReference>
<dbReference type="SUPFAM" id="SSF51735">
    <property type="entry name" value="NAD(P)-binding Rossmann-fold domains"/>
    <property type="match status" value="1"/>
</dbReference>
<dbReference type="Gene3D" id="1.20.1530.20">
    <property type="match status" value="1"/>
</dbReference>
<dbReference type="PANTHER" id="PTHR42751:SF3">
    <property type="entry name" value="SODIUM_GLUTAMATE SYMPORTER"/>
    <property type="match status" value="1"/>
</dbReference>
<feature type="transmembrane region" description="Helical" evidence="7">
    <location>
        <begin position="6"/>
        <end position="23"/>
    </location>
</feature>
<evidence type="ECO:0000256" key="1">
    <source>
        <dbReference type="ARBA" id="ARBA00004141"/>
    </source>
</evidence>
<evidence type="ECO:0000256" key="5">
    <source>
        <dbReference type="ARBA" id="ARBA00022989"/>
    </source>
</evidence>
<keyword evidence="5 7" id="KW-1133">Transmembrane helix</keyword>
<feature type="transmembrane region" description="Helical" evidence="7">
    <location>
        <begin position="53"/>
        <end position="69"/>
    </location>
</feature>
<dbReference type="GO" id="GO:1902600">
    <property type="term" value="P:proton transmembrane transport"/>
    <property type="evidence" value="ECO:0007669"/>
    <property type="project" value="InterPro"/>
</dbReference>
<accession>A0A1F7X8X5</accession>
<dbReference type="GO" id="GO:0006813">
    <property type="term" value="P:potassium ion transport"/>
    <property type="evidence" value="ECO:0007669"/>
    <property type="project" value="InterPro"/>
</dbReference>
<name>A0A1F7X8X5_9BACT</name>
<comment type="similarity">
    <text evidence="2">Belongs to the monovalent cation:proton antiporter 2 (CPA2) transporter (TC 2.A.37) family.</text>
</comment>
<dbReference type="InterPro" id="IPR038770">
    <property type="entry name" value="Na+/solute_symporter_sf"/>
</dbReference>
<feature type="transmembrane region" description="Helical" evidence="7">
    <location>
        <begin position="111"/>
        <end position="130"/>
    </location>
</feature>
<feature type="transmembrane region" description="Helical" evidence="7">
    <location>
        <begin position="236"/>
        <end position="252"/>
    </location>
</feature>
<comment type="subcellular location">
    <subcellularLocation>
        <location evidence="1">Membrane</location>
        <topology evidence="1">Multi-pass membrane protein</topology>
    </subcellularLocation>
</comment>
<dbReference type="Gene3D" id="3.40.50.720">
    <property type="entry name" value="NAD(P)-binding Rossmann-like Domain"/>
    <property type="match status" value="1"/>
</dbReference>
<sequence>MEFSQISFLLVIAGLFGILAKFFKQPLIIGYLFAGIFLSFSNFAAEIQILDSLGQVGVALLLFLLGLEMKIGELPEIGKVALITAVGQMLITSILGFLIALLFGFETLPSIYIAIAISFSSTIIVVKLLSEKKDLSSLYGKISVGLLLVQDFVAVAILILLANIEKGNLSFTQVSLTGIKIFVVVLLVWVLHRSFLVKLFEKIISQSNELMFIVSISWALGIAAILNYFFGFTYEIGGFLAGLILSGLPEHLQIAARTRPLRDFFLTIFFVSLGAKLILNTDIFTVLPFALIISLLVILIKPLITLIILGFLGFKKRTSFLVAISTSQISEFSLILMVLGLNIGHLKTTHLAIVILIGMITMSASTYLILGADKIYKKFHYYLSFFERKTTKEGVLIDQIKYSDHIILVGCDRTGRASVRYFLKRKKNFIVVDFNPKVFNQLTAENIPIIFGDINDLDIIKAVNIEKAKMIISTISNLTDNLTLLEYLKKMRRNIISIFTASSKQDAVKLYGAKATYVIVPEVAAGEYIKHLFTLYGNSEKRFIKLGKNHYKRLLSFH</sequence>
<evidence type="ECO:0000256" key="7">
    <source>
        <dbReference type="SAM" id="Phobius"/>
    </source>
</evidence>
<gene>
    <name evidence="10" type="ORF">A2Z22_00380</name>
</gene>
<feature type="transmembrane region" description="Helical" evidence="7">
    <location>
        <begin position="142"/>
        <end position="164"/>
    </location>
</feature>
<evidence type="ECO:0000256" key="3">
    <source>
        <dbReference type="ARBA" id="ARBA00022448"/>
    </source>
</evidence>
<dbReference type="InterPro" id="IPR003148">
    <property type="entry name" value="RCK_N"/>
</dbReference>
<evidence type="ECO:0000256" key="4">
    <source>
        <dbReference type="ARBA" id="ARBA00022692"/>
    </source>
</evidence>
<feature type="transmembrane region" description="Helical" evidence="7">
    <location>
        <begin position="349"/>
        <end position="370"/>
    </location>
</feature>
<reference evidence="10 11" key="1">
    <citation type="journal article" date="2016" name="Nat. Commun.">
        <title>Thousands of microbial genomes shed light on interconnected biogeochemical processes in an aquifer system.</title>
        <authorList>
            <person name="Anantharaman K."/>
            <person name="Brown C.T."/>
            <person name="Hug L.A."/>
            <person name="Sharon I."/>
            <person name="Castelle C.J."/>
            <person name="Probst A.J."/>
            <person name="Thomas B.C."/>
            <person name="Singh A."/>
            <person name="Wilkins M.J."/>
            <person name="Karaoz U."/>
            <person name="Brodie E.L."/>
            <person name="Williams K.H."/>
            <person name="Hubbard S.S."/>
            <person name="Banfield J.F."/>
        </authorList>
    </citation>
    <scope>NUCLEOTIDE SEQUENCE [LARGE SCALE GENOMIC DNA]</scope>
</reference>
<evidence type="ECO:0000313" key="10">
    <source>
        <dbReference type="EMBL" id="OGM11492.1"/>
    </source>
</evidence>
<feature type="domain" description="RCK N-terminal" evidence="9">
    <location>
        <begin position="406"/>
        <end position="521"/>
    </location>
</feature>
<protein>
    <submittedName>
        <fullName evidence="10">Uncharacterized protein</fullName>
    </submittedName>
</protein>
<keyword evidence="6 7" id="KW-0472">Membrane</keyword>
<evidence type="ECO:0000259" key="8">
    <source>
        <dbReference type="Pfam" id="PF00999"/>
    </source>
</evidence>
<keyword evidence="3" id="KW-0813">Transport</keyword>
<dbReference type="InterPro" id="IPR006153">
    <property type="entry name" value="Cation/H_exchanger_TM"/>
</dbReference>
<dbReference type="AlphaFoldDB" id="A0A1F7X8X5"/>
<evidence type="ECO:0000256" key="2">
    <source>
        <dbReference type="ARBA" id="ARBA00005551"/>
    </source>
</evidence>
<feature type="transmembrane region" description="Helical" evidence="7">
    <location>
        <begin position="289"/>
        <end position="313"/>
    </location>
</feature>
<dbReference type="EMBL" id="MGFS01000016">
    <property type="protein sequence ID" value="OGM11492.1"/>
    <property type="molecule type" value="Genomic_DNA"/>
</dbReference>
<feature type="transmembrane region" description="Helical" evidence="7">
    <location>
        <begin position="264"/>
        <end position="283"/>
    </location>
</feature>
<organism evidence="10 11">
    <name type="scientific">Candidatus Woesebacteria bacterium RBG_16_34_12</name>
    <dbReference type="NCBI Taxonomy" id="1802480"/>
    <lineage>
        <taxon>Bacteria</taxon>
        <taxon>Candidatus Woeseibacteriota</taxon>
    </lineage>
</organism>
<proteinExistence type="inferred from homology"/>
<dbReference type="InterPro" id="IPR036291">
    <property type="entry name" value="NAD(P)-bd_dom_sf"/>
</dbReference>
<evidence type="ECO:0000313" key="11">
    <source>
        <dbReference type="Proteomes" id="UP000177053"/>
    </source>
</evidence>
<feature type="transmembrane region" description="Helical" evidence="7">
    <location>
        <begin position="210"/>
        <end position="230"/>
    </location>
</feature>
<dbReference type="Pfam" id="PF02254">
    <property type="entry name" value="TrkA_N"/>
    <property type="match status" value="1"/>
</dbReference>
<dbReference type="PANTHER" id="PTHR42751">
    <property type="entry name" value="SODIUM/HYDROGEN EXCHANGER FAMILY/TRKA DOMAIN PROTEIN"/>
    <property type="match status" value="1"/>
</dbReference>
<dbReference type="GO" id="GO:0016020">
    <property type="term" value="C:membrane"/>
    <property type="evidence" value="ECO:0007669"/>
    <property type="project" value="UniProtKB-SubCell"/>
</dbReference>
<evidence type="ECO:0000256" key="6">
    <source>
        <dbReference type="ARBA" id="ARBA00023136"/>
    </source>
</evidence>
<evidence type="ECO:0000259" key="9">
    <source>
        <dbReference type="Pfam" id="PF02254"/>
    </source>
</evidence>
<keyword evidence="4 7" id="KW-0812">Transmembrane</keyword>
<feature type="domain" description="Cation/H+ exchanger transmembrane" evidence="8">
    <location>
        <begin position="12"/>
        <end position="363"/>
    </location>
</feature>
<dbReference type="Pfam" id="PF00999">
    <property type="entry name" value="Na_H_Exchanger"/>
    <property type="match status" value="1"/>
</dbReference>
<dbReference type="GO" id="GO:0015297">
    <property type="term" value="F:antiporter activity"/>
    <property type="evidence" value="ECO:0007669"/>
    <property type="project" value="InterPro"/>
</dbReference>
<feature type="transmembrane region" description="Helical" evidence="7">
    <location>
        <begin position="170"/>
        <end position="190"/>
    </location>
</feature>
<feature type="transmembrane region" description="Helical" evidence="7">
    <location>
        <begin position="81"/>
        <end position="105"/>
    </location>
</feature>
<comment type="caution">
    <text evidence="10">The sequence shown here is derived from an EMBL/GenBank/DDBJ whole genome shotgun (WGS) entry which is preliminary data.</text>
</comment>
<feature type="transmembrane region" description="Helical" evidence="7">
    <location>
        <begin position="320"/>
        <end position="343"/>
    </location>
</feature>